<dbReference type="AlphaFoldDB" id="G0S0S9"/>
<proteinExistence type="predicted"/>
<evidence type="ECO:0000313" key="5">
    <source>
        <dbReference type="Proteomes" id="UP000008066"/>
    </source>
</evidence>
<gene>
    <name evidence="4" type="ORF">CTHT_0011110</name>
</gene>
<dbReference type="SUPFAM" id="SSF63829">
    <property type="entry name" value="Calcium-dependent phosphotriesterase"/>
    <property type="match status" value="1"/>
</dbReference>
<dbReference type="RefSeq" id="XP_006691631.1">
    <property type="nucleotide sequence ID" value="XM_006691568.1"/>
</dbReference>
<dbReference type="OrthoDB" id="423498at2759"/>
<dbReference type="InterPro" id="IPR011042">
    <property type="entry name" value="6-blade_b-propeller_TolB-like"/>
</dbReference>
<sequence>MKLTLTAALATIAAHEVAGHALFQQLWPHGASCIRMPMSNSPITNVNSRDFVCNAGTRPVSGKCPVRAGGTVTVEMHQQPGDRSCNNEAIGGAHWGPVQVYLSKVPDATTADGASTGWFKIFSNSWSKKPGSRSGDDDNWGTRDLNACCGKMDVKIPADLQDGDYLLRAEALALHTAGQAGGAQFYISCYQITVSGGTGTASPSLVRFPGAYGANDPGIMINIHSALDNYIAPGPPVYAGGTTKVAGSGCAGCESTCKVGSSPSAQAPTFEPVGGGTAGVPEASSCQVQPYGQCGGQGYTGCTQCAYIDEETLSIIPVLFLSHWSIGSSSIKMALMMLKFLLTVAAGLTAAQDQSANGGHTLPRLATYVDQIRATVLDSVPPPSDDGAFQVFVPPGTTLQKLLDKPFHFYDPEFYTVTGPNPTLTLLNHTNGDLLFHEAPVWFPETDEMFFSQNAGAPAAGTGLNKSAILLKISLSSITPEITQKRNASGSVFIEVVDSDPQVINPNGGTNYKDQLLFLGEGQGEAITPAIYLMNPRPPYNTTVILNNFFGRQFNSLNDVSINPRNGDIYFTDPTYGYLQDFRPPPGLPKQVYRFSPDRGAVAAVADGFSQPNGIVFSPDGAYAYVTDTGMVQAFYGVILDNPATIYRFDVKEDGSFDNRKVFAYVSPGIPDGIHVDTNGNVYTGCGDGVQVFNRFGTLIGKIFIGHTAANFQFAGKGRMVILAGTELYYATLAAEGAFPGQLYQYTSD</sequence>
<dbReference type="InterPro" id="IPR052988">
    <property type="entry name" value="Oryzine_lactonohydrolase"/>
</dbReference>
<keyword evidence="4" id="KW-0378">Hydrolase</keyword>
<keyword evidence="5" id="KW-1185">Reference proteome</keyword>
<dbReference type="Pfam" id="PF03443">
    <property type="entry name" value="AA9"/>
    <property type="match status" value="1"/>
</dbReference>
<feature type="domain" description="Auxiliary Activity family 9 catalytic" evidence="2">
    <location>
        <begin position="28"/>
        <end position="226"/>
    </location>
</feature>
<dbReference type="Pfam" id="PF08450">
    <property type="entry name" value="SGL"/>
    <property type="match status" value="1"/>
</dbReference>
<dbReference type="PANTHER" id="PTHR47064:SF2">
    <property type="entry name" value="SMP-30_GLUCONOLACTONASE_LRE-LIKE REGION DOMAIN-CONTAINING PROTEIN-RELATED"/>
    <property type="match status" value="1"/>
</dbReference>
<feature type="chain" id="PRO_5003409179" evidence="1">
    <location>
        <begin position="20"/>
        <end position="749"/>
    </location>
</feature>
<dbReference type="KEGG" id="cthr:CTHT_0011110"/>
<evidence type="ECO:0000256" key="1">
    <source>
        <dbReference type="SAM" id="SignalP"/>
    </source>
</evidence>
<dbReference type="InterPro" id="IPR013658">
    <property type="entry name" value="SGL"/>
</dbReference>
<dbReference type="PANTHER" id="PTHR47064">
    <property type="entry name" value="PUTATIVE (AFU_ORTHOLOGUE AFUA_1G08990)-RELATED"/>
    <property type="match status" value="1"/>
</dbReference>
<dbReference type="CDD" id="cd21175">
    <property type="entry name" value="LPMO_AA9"/>
    <property type="match status" value="1"/>
</dbReference>
<evidence type="ECO:0000259" key="3">
    <source>
        <dbReference type="Pfam" id="PF08450"/>
    </source>
</evidence>
<evidence type="ECO:0000259" key="2">
    <source>
        <dbReference type="Pfam" id="PF03443"/>
    </source>
</evidence>
<dbReference type="GO" id="GO:0016787">
    <property type="term" value="F:hydrolase activity"/>
    <property type="evidence" value="ECO:0007669"/>
    <property type="project" value="UniProtKB-KW"/>
</dbReference>
<dbReference type="Proteomes" id="UP000008066">
    <property type="component" value="Unassembled WGS sequence"/>
</dbReference>
<feature type="domain" description="SMP-30/Gluconolactonase/LRE-like region" evidence="3">
    <location>
        <begin position="543"/>
        <end position="718"/>
    </location>
</feature>
<dbReference type="GeneID" id="18255149"/>
<dbReference type="EMBL" id="GL988039">
    <property type="protein sequence ID" value="EGS22639.1"/>
    <property type="molecule type" value="Genomic_DNA"/>
</dbReference>
<organism evidence="5">
    <name type="scientific">Chaetomium thermophilum (strain DSM 1495 / CBS 144.50 / IMI 039719)</name>
    <name type="common">Thermochaetoides thermophila</name>
    <dbReference type="NCBI Taxonomy" id="759272"/>
    <lineage>
        <taxon>Eukaryota</taxon>
        <taxon>Fungi</taxon>
        <taxon>Dikarya</taxon>
        <taxon>Ascomycota</taxon>
        <taxon>Pezizomycotina</taxon>
        <taxon>Sordariomycetes</taxon>
        <taxon>Sordariomycetidae</taxon>
        <taxon>Sordariales</taxon>
        <taxon>Chaetomiaceae</taxon>
        <taxon>Thermochaetoides</taxon>
    </lineage>
</organism>
<dbReference type="SMR" id="G0S0S9"/>
<dbReference type="Gene3D" id="2.70.50.70">
    <property type="match status" value="1"/>
</dbReference>
<dbReference type="InterPro" id="IPR005103">
    <property type="entry name" value="AA9_LPMO"/>
</dbReference>
<dbReference type="STRING" id="759272.G0S0S9"/>
<dbReference type="HOGENOM" id="CLU_371307_0_0_1"/>
<feature type="signal peptide" evidence="1">
    <location>
        <begin position="1"/>
        <end position="19"/>
    </location>
</feature>
<protein>
    <submittedName>
        <fullName evidence="4">Lactonohydrolase-like protein</fullName>
    </submittedName>
</protein>
<dbReference type="eggNOG" id="ENOG502RUNU">
    <property type="taxonomic scope" value="Eukaryota"/>
</dbReference>
<name>G0S0S9_CHATD</name>
<dbReference type="Gene3D" id="2.120.10.30">
    <property type="entry name" value="TolB, C-terminal domain"/>
    <property type="match status" value="1"/>
</dbReference>
<accession>G0S0S9</accession>
<reference evidence="4 5" key="1">
    <citation type="journal article" date="2011" name="Cell">
        <title>Insight into structure and assembly of the nuclear pore complex by utilizing the genome of a eukaryotic thermophile.</title>
        <authorList>
            <person name="Amlacher S."/>
            <person name="Sarges P."/>
            <person name="Flemming D."/>
            <person name="van Noort V."/>
            <person name="Kunze R."/>
            <person name="Devos D.P."/>
            <person name="Arumugam M."/>
            <person name="Bork P."/>
            <person name="Hurt E."/>
        </authorList>
    </citation>
    <scope>NUCLEOTIDE SEQUENCE [LARGE SCALE GENOMIC DNA]</scope>
    <source>
        <strain evidence="5">DSM 1495 / CBS 144.50 / IMI 039719</strain>
    </source>
</reference>
<evidence type="ECO:0000313" key="4">
    <source>
        <dbReference type="EMBL" id="EGS22639.1"/>
    </source>
</evidence>
<keyword evidence="1" id="KW-0732">Signal</keyword>